<keyword evidence="3" id="KW-1185">Reference proteome</keyword>
<name>A0A1L9RZ47_ASPWE</name>
<gene>
    <name evidence="2" type="ORF">ASPWEDRAFT_33576</name>
</gene>
<accession>A0A1L9RZ47</accession>
<feature type="non-terminal residue" evidence="2">
    <location>
        <position position="53"/>
    </location>
</feature>
<protein>
    <submittedName>
        <fullName evidence="2">Uncharacterized protein</fullName>
    </submittedName>
</protein>
<proteinExistence type="predicted"/>
<dbReference type="RefSeq" id="XP_040693912.1">
    <property type="nucleotide sequence ID" value="XM_040833820.1"/>
</dbReference>
<feature type="region of interest" description="Disordered" evidence="1">
    <location>
        <begin position="1"/>
        <end position="53"/>
    </location>
</feature>
<dbReference type="AlphaFoldDB" id="A0A1L9RZ47"/>
<dbReference type="GeneID" id="63749668"/>
<feature type="compositionally biased region" description="Polar residues" evidence="1">
    <location>
        <begin position="41"/>
        <end position="53"/>
    </location>
</feature>
<feature type="compositionally biased region" description="Basic and acidic residues" evidence="1">
    <location>
        <begin position="7"/>
        <end position="31"/>
    </location>
</feature>
<evidence type="ECO:0000313" key="2">
    <source>
        <dbReference type="EMBL" id="OJJ40236.1"/>
    </source>
</evidence>
<evidence type="ECO:0000256" key="1">
    <source>
        <dbReference type="SAM" id="MobiDB-lite"/>
    </source>
</evidence>
<dbReference type="Proteomes" id="UP000184383">
    <property type="component" value="Unassembled WGS sequence"/>
</dbReference>
<dbReference type="EMBL" id="KV878209">
    <property type="protein sequence ID" value="OJJ40236.1"/>
    <property type="molecule type" value="Genomic_DNA"/>
</dbReference>
<organism evidence="2 3">
    <name type="scientific">Aspergillus wentii DTO 134E9</name>
    <dbReference type="NCBI Taxonomy" id="1073089"/>
    <lineage>
        <taxon>Eukaryota</taxon>
        <taxon>Fungi</taxon>
        <taxon>Dikarya</taxon>
        <taxon>Ascomycota</taxon>
        <taxon>Pezizomycotina</taxon>
        <taxon>Eurotiomycetes</taxon>
        <taxon>Eurotiomycetidae</taxon>
        <taxon>Eurotiales</taxon>
        <taxon>Aspergillaceae</taxon>
        <taxon>Aspergillus</taxon>
        <taxon>Aspergillus subgen. Cremei</taxon>
    </lineage>
</organism>
<dbReference type="VEuPathDB" id="FungiDB:ASPWEDRAFT_33576"/>
<reference evidence="3" key="1">
    <citation type="journal article" date="2017" name="Genome Biol.">
        <title>Comparative genomics reveals high biological diversity and specific adaptations in the industrially and medically important fungal genus Aspergillus.</title>
        <authorList>
            <person name="de Vries R.P."/>
            <person name="Riley R."/>
            <person name="Wiebenga A."/>
            <person name="Aguilar-Osorio G."/>
            <person name="Amillis S."/>
            <person name="Uchima C.A."/>
            <person name="Anderluh G."/>
            <person name="Asadollahi M."/>
            <person name="Askin M."/>
            <person name="Barry K."/>
            <person name="Battaglia E."/>
            <person name="Bayram O."/>
            <person name="Benocci T."/>
            <person name="Braus-Stromeyer S.A."/>
            <person name="Caldana C."/>
            <person name="Canovas D."/>
            <person name="Cerqueira G.C."/>
            <person name="Chen F."/>
            <person name="Chen W."/>
            <person name="Choi C."/>
            <person name="Clum A."/>
            <person name="Dos Santos R.A."/>
            <person name="Damasio A.R."/>
            <person name="Diallinas G."/>
            <person name="Emri T."/>
            <person name="Fekete E."/>
            <person name="Flipphi M."/>
            <person name="Freyberg S."/>
            <person name="Gallo A."/>
            <person name="Gournas C."/>
            <person name="Habgood R."/>
            <person name="Hainaut M."/>
            <person name="Harispe M.L."/>
            <person name="Henrissat B."/>
            <person name="Hilden K.S."/>
            <person name="Hope R."/>
            <person name="Hossain A."/>
            <person name="Karabika E."/>
            <person name="Karaffa L."/>
            <person name="Karanyi Z."/>
            <person name="Krasevec N."/>
            <person name="Kuo A."/>
            <person name="Kusch H."/>
            <person name="LaButti K."/>
            <person name="Lagendijk E.L."/>
            <person name="Lapidus A."/>
            <person name="Levasseur A."/>
            <person name="Lindquist E."/>
            <person name="Lipzen A."/>
            <person name="Logrieco A.F."/>
            <person name="MacCabe A."/>
            <person name="Maekelae M.R."/>
            <person name="Malavazi I."/>
            <person name="Melin P."/>
            <person name="Meyer V."/>
            <person name="Mielnichuk N."/>
            <person name="Miskei M."/>
            <person name="Molnar A.P."/>
            <person name="Mule G."/>
            <person name="Ngan C.Y."/>
            <person name="Orejas M."/>
            <person name="Orosz E."/>
            <person name="Ouedraogo J.P."/>
            <person name="Overkamp K.M."/>
            <person name="Park H.-S."/>
            <person name="Perrone G."/>
            <person name="Piumi F."/>
            <person name="Punt P.J."/>
            <person name="Ram A.F."/>
            <person name="Ramon A."/>
            <person name="Rauscher S."/>
            <person name="Record E."/>
            <person name="Riano-Pachon D.M."/>
            <person name="Robert V."/>
            <person name="Roehrig J."/>
            <person name="Ruller R."/>
            <person name="Salamov A."/>
            <person name="Salih N.S."/>
            <person name="Samson R.A."/>
            <person name="Sandor E."/>
            <person name="Sanguinetti M."/>
            <person name="Schuetze T."/>
            <person name="Sepcic K."/>
            <person name="Shelest E."/>
            <person name="Sherlock G."/>
            <person name="Sophianopoulou V."/>
            <person name="Squina F.M."/>
            <person name="Sun H."/>
            <person name="Susca A."/>
            <person name="Todd R.B."/>
            <person name="Tsang A."/>
            <person name="Unkles S.E."/>
            <person name="van de Wiele N."/>
            <person name="van Rossen-Uffink D."/>
            <person name="Oliveira J.V."/>
            <person name="Vesth T.C."/>
            <person name="Visser J."/>
            <person name="Yu J.-H."/>
            <person name="Zhou M."/>
            <person name="Andersen M.R."/>
            <person name="Archer D.B."/>
            <person name="Baker S.E."/>
            <person name="Benoit I."/>
            <person name="Brakhage A.A."/>
            <person name="Braus G.H."/>
            <person name="Fischer R."/>
            <person name="Frisvad J.C."/>
            <person name="Goldman G.H."/>
            <person name="Houbraken J."/>
            <person name="Oakley B."/>
            <person name="Pocsi I."/>
            <person name="Scazzocchio C."/>
            <person name="Seiboth B."/>
            <person name="vanKuyk P.A."/>
            <person name="Wortman J."/>
            <person name="Dyer P.S."/>
            <person name="Grigoriev I.V."/>
        </authorList>
    </citation>
    <scope>NUCLEOTIDE SEQUENCE [LARGE SCALE GENOMIC DNA]</scope>
    <source>
        <strain evidence="3">DTO 134E9</strain>
    </source>
</reference>
<evidence type="ECO:0000313" key="3">
    <source>
        <dbReference type="Proteomes" id="UP000184383"/>
    </source>
</evidence>
<sequence length="53" mass="5901">MHLFSHAHIDSSGSDHKHETENDPFRGHSPDGHCVGVWIRTNMSDPQPNPATL</sequence>